<dbReference type="Proteomes" id="UP000005408">
    <property type="component" value="Unassembled WGS sequence"/>
</dbReference>
<evidence type="ECO:0000313" key="4">
    <source>
        <dbReference type="Proteomes" id="UP000005408"/>
    </source>
</evidence>
<dbReference type="OrthoDB" id="6130555at2759"/>
<reference evidence="3" key="1">
    <citation type="submission" date="2022-08" db="UniProtKB">
        <authorList>
            <consortium name="EnsemblMetazoa"/>
        </authorList>
    </citation>
    <scope>IDENTIFICATION</scope>
    <source>
        <strain evidence="3">05x7-T-G4-1.051#20</strain>
    </source>
</reference>
<evidence type="ECO:0008006" key="5">
    <source>
        <dbReference type="Google" id="ProtNLM"/>
    </source>
</evidence>
<feature type="chain" id="PRO_5036500528" description="Secreted protein" evidence="2">
    <location>
        <begin position="17"/>
        <end position="356"/>
    </location>
</feature>
<dbReference type="OMA" id="CRKEDFG"/>
<feature type="coiled-coil region" evidence="1">
    <location>
        <begin position="217"/>
        <end position="263"/>
    </location>
</feature>
<keyword evidence="4" id="KW-1185">Reference proteome</keyword>
<dbReference type="EnsemblMetazoa" id="G26915.1">
    <property type="protein sequence ID" value="G26915.1:cds"/>
    <property type="gene ID" value="G26915"/>
</dbReference>
<sequence length="356" mass="38203">MRAFIAVVCLIAAVSARSLQKRSDDDGGHWEATWLASEDDVLKSTAEEVKGIKGKLLRDVDGLDNALKNLMSGASTKEDEEMAAGAFEGAVMLTMMDAKENSIPPMDLPIPRQCSKDAIAAIGSCPEQFMRIGECMRGACKAVKEALSSDKDLVQQVAFTKGVVALIAKGARGVGELAKACGYAEKRKRDFEDWAAAGLISEDELKNVDKAEVERVAGNLKKDMDAIDADLDNLLSEGIDGPAAEAVEKHLEASVELAELHEEKGTDAIKPARVEVPKGCRKEDFGADCEENFKRVVGCLKKAVKGMKETFDSDAPVVGKIAKVKGIVKLVSQAAGPIKELRDACTSKRSLAKFFN</sequence>
<evidence type="ECO:0000256" key="1">
    <source>
        <dbReference type="SAM" id="Coils"/>
    </source>
</evidence>
<evidence type="ECO:0000313" key="3">
    <source>
        <dbReference type="EnsemblMetazoa" id="G26915.1:cds"/>
    </source>
</evidence>
<dbReference type="AlphaFoldDB" id="A0A8W8L873"/>
<name>A0A8W8L873_MAGGI</name>
<organism evidence="3 4">
    <name type="scientific">Magallana gigas</name>
    <name type="common">Pacific oyster</name>
    <name type="synonym">Crassostrea gigas</name>
    <dbReference type="NCBI Taxonomy" id="29159"/>
    <lineage>
        <taxon>Eukaryota</taxon>
        <taxon>Metazoa</taxon>
        <taxon>Spiralia</taxon>
        <taxon>Lophotrochozoa</taxon>
        <taxon>Mollusca</taxon>
        <taxon>Bivalvia</taxon>
        <taxon>Autobranchia</taxon>
        <taxon>Pteriomorphia</taxon>
        <taxon>Ostreida</taxon>
        <taxon>Ostreoidea</taxon>
        <taxon>Ostreidae</taxon>
        <taxon>Magallana</taxon>
    </lineage>
</organism>
<evidence type="ECO:0000256" key="2">
    <source>
        <dbReference type="SAM" id="SignalP"/>
    </source>
</evidence>
<keyword evidence="2" id="KW-0732">Signal</keyword>
<proteinExistence type="predicted"/>
<feature type="signal peptide" evidence="2">
    <location>
        <begin position="1"/>
        <end position="16"/>
    </location>
</feature>
<accession>A0A8W8L873</accession>
<keyword evidence="1" id="KW-0175">Coiled coil</keyword>
<protein>
    <recommendedName>
        <fullName evidence="5">Secreted protein</fullName>
    </recommendedName>
</protein>